<feature type="transmembrane region" description="Helical" evidence="8">
    <location>
        <begin position="7"/>
        <end position="33"/>
    </location>
</feature>
<dbReference type="AlphaFoldDB" id="A0A507CG62"/>
<dbReference type="Pfam" id="PF00083">
    <property type="entry name" value="Sugar_tr"/>
    <property type="match status" value="1"/>
</dbReference>
<feature type="domain" description="Major facilitator superfamily (MFS) profile" evidence="9">
    <location>
        <begin position="9"/>
        <end position="447"/>
    </location>
</feature>
<dbReference type="InterPro" id="IPR020846">
    <property type="entry name" value="MFS_dom"/>
</dbReference>
<feature type="transmembrane region" description="Helical" evidence="8">
    <location>
        <begin position="300"/>
        <end position="318"/>
    </location>
</feature>
<dbReference type="InterPro" id="IPR050360">
    <property type="entry name" value="MFS_Sugar_Transporters"/>
</dbReference>
<dbReference type="GeneID" id="42001572"/>
<evidence type="ECO:0000256" key="4">
    <source>
        <dbReference type="ARBA" id="ARBA00022692"/>
    </source>
</evidence>
<dbReference type="NCBIfam" id="TIGR00879">
    <property type="entry name" value="SP"/>
    <property type="match status" value="1"/>
</dbReference>
<comment type="subcellular location">
    <subcellularLocation>
        <location evidence="1">Membrane</location>
        <topology evidence="1">Multi-pass membrane protein</topology>
    </subcellularLocation>
</comment>
<evidence type="ECO:0000256" key="8">
    <source>
        <dbReference type="SAM" id="Phobius"/>
    </source>
</evidence>
<dbReference type="PROSITE" id="PS50850">
    <property type="entry name" value="MFS"/>
    <property type="match status" value="1"/>
</dbReference>
<accession>A0A507CG62</accession>
<feature type="transmembrane region" description="Helical" evidence="8">
    <location>
        <begin position="354"/>
        <end position="382"/>
    </location>
</feature>
<dbReference type="PANTHER" id="PTHR48022:SF2">
    <property type="entry name" value="PLASTIDIC GLUCOSE TRANSPORTER 4"/>
    <property type="match status" value="1"/>
</dbReference>
<evidence type="ECO:0000256" key="1">
    <source>
        <dbReference type="ARBA" id="ARBA00004141"/>
    </source>
</evidence>
<dbReference type="PROSITE" id="PS00216">
    <property type="entry name" value="SUGAR_TRANSPORT_1"/>
    <property type="match status" value="1"/>
</dbReference>
<feature type="transmembrane region" description="Helical" evidence="8">
    <location>
        <begin position="394"/>
        <end position="416"/>
    </location>
</feature>
<feature type="transmembrane region" description="Helical" evidence="8">
    <location>
        <begin position="422"/>
        <end position="443"/>
    </location>
</feature>
<evidence type="ECO:0000313" key="11">
    <source>
        <dbReference type="Proteomes" id="UP000319731"/>
    </source>
</evidence>
<evidence type="ECO:0000256" key="2">
    <source>
        <dbReference type="ARBA" id="ARBA00010992"/>
    </source>
</evidence>
<keyword evidence="3 7" id="KW-0813">Transport</keyword>
<feature type="transmembrane region" description="Helical" evidence="8">
    <location>
        <begin position="103"/>
        <end position="126"/>
    </location>
</feature>
<comment type="similarity">
    <text evidence="2 7">Belongs to the major facilitator superfamily. Sugar transporter (TC 2.A.1.1) family.</text>
</comment>
<dbReference type="PANTHER" id="PTHR48022">
    <property type="entry name" value="PLASTIDIC GLUCOSE TRANSPORTER 4"/>
    <property type="match status" value="1"/>
</dbReference>
<dbReference type="OrthoDB" id="4044674at2759"/>
<proteinExistence type="inferred from homology"/>
<gene>
    <name evidence="10" type="ORF">SmJEL517_g00345</name>
</gene>
<dbReference type="GO" id="GO:0005351">
    <property type="term" value="F:carbohydrate:proton symporter activity"/>
    <property type="evidence" value="ECO:0007669"/>
    <property type="project" value="TreeGrafter"/>
</dbReference>
<dbReference type="EMBL" id="QEAO01000001">
    <property type="protein sequence ID" value="TPX38358.1"/>
    <property type="molecule type" value="Genomic_DNA"/>
</dbReference>
<comment type="caution">
    <text evidence="10">The sequence shown here is derived from an EMBL/GenBank/DDBJ whole genome shotgun (WGS) entry which is preliminary data.</text>
</comment>
<evidence type="ECO:0000256" key="6">
    <source>
        <dbReference type="ARBA" id="ARBA00023136"/>
    </source>
</evidence>
<feature type="transmembrane region" description="Helical" evidence="8">
    <location>
        <begin position="79"/>
        <end position="97"/>
    </location>
</feature>
<dbReference type="InterPro" id="IPR036259">
    <property type="entry name" value="MFS_trans_sf"/>
</dbReference>
<evidence type="ECO:0000256" key="7">
    <source>
        <dbReference type="RuleBase" id="RU003346"/>
    </source>
</evidence>
<evidence type="ECO:0000256" key="5">
    <source>
        <dbReference type="ARBA" id="ARBA00022989"/>
    </source>
</evidence>
<dbReference type="GO" id="GO:0016020">
    <property type="term" value="C:membrane"/>
    <property type="evidence" value="ECO:0007669"/>
    <property type="project" value="UniProtKB-SubCell"/>
</dbReference>
<feature type="transmembrane region" description="Helical" evidence="8">
    <location>
        <begin position="325"/>
        <end position="348"/>
    </location>
</feature>
<dbReference type="RefSeq" id="XP_031028072.1">
    <property type="nucleotide sequence ID" value="XM_031166275.1"/>
</dbReference>
<dbReference type="PRINTS" id="PR00171">
    <property type="entry name" value="SUGRTRNSPORT"/>
</dbReference>
<keyword evidence="6 8" id="KW-0472">Membrane</keyword>
<feature type="transmembrane region" description="Helical" evidence="8">
    <location>
        <begin position="53"/>
        <end position="72"/>
    </location>
</feature>
<dbReference type="Proteomes" id="UP000319731">
    <property type="component" value="Unassembled WGS sequence"/>
</dbReference>
<evidence type="ECO:0000256" key="3">
    <source>
        <dbReference type="ARBA" id="ARBA00022448"/>
    </source>
</evidence>
<organism evidence="10 11">
    <name type="scientific">Synchytrium microbalum</name>
    <dbReference type="NCBI Taxonomy" id="1806994"/>
    <lineage>
        <taxon>Eukaryota</taxon>
        <taxon>Fungi</taxon>
        <taxon>Fungi incertae sedis</taxon>
        <taxon>Chytridiomycota</taxon>
        <taxon>Chytridiomycota incertae sedis</taxon>
        <taxon>Chytridiomycetes</taxon>
        <taxon>Synchytriales</taxon>
        <taxon>Synchytriaceae</taxon>
        <taxon>Synchytrium</taxon>
    </lineage>
</organism>
<sequence length="475" mass="51023">MSSIFSVLIAIGGGMGGFLFGYEIGIIDQILIMDSFKSYFNTAVDQTNINGNIASLFLVGCVIGALAIALFGDVLGRKRAIFIGGCLFCIGAAIQTGSSSLGMLYGGRIVGGSGIGVLSTVVPVFIAESSPAKIRGTLTAVFQLMITFGILVASCVNTGIIKGLDGQEAEWRTAFGLQMAPGALLLLSILLLPETPRFLAMKGKMDECLKVLARIRGRAVNSSDVQAEYREIQVAVERDQAIGEARWSEILHKSIRPRVLMCIILQILQQWTGINVILYYAGSLFQDMGFSHAESSTSFIIANAAINFLATFPALYLVERAGRKTLLVVGGIGIAISHTMVTICLKISQNGNPSVAWGAIVFVYMFVFFFAITWGPVVWVVQSEVLPLRVRSKGTGLGTLSNWVMNAIIAKVAPVISTNLGAYQYLVYAGFGAIMTVYAIFFVPETKGVELEDMGTVFGHPEEAAMSMIDRKEAI</sequence>
<reference evidence="10 11" key="1">
    <citation type="journal article" date="2019" name="Sci. Rep.">
        <title>Comparative genomics of chytrid fungi reveal insights into the obligate biotrophic and pathogenic lifestyle of Synchytrium endobioticum.</title>
        <authorList>
            <person name="van de Vossenberg B.T.L.H."/>
            <person name="Warris S."/>
            <person name="Nguyen H.D.T."/>
            <person name="van Gent-Pelzer M.P.E."/>
            <person name="Joly D.L."/>
            <person name="van de Geest H.C."/>
            <person name="Bonants P.J.M."/>
            <person name="Smith D.S."/>
            <person name="Levesque C.A."/>
            <person name="van der Lee T.A.J."/>
        </authorList>
    </citation>
    <scope>NUCLEOTIDE SEQUENCE [LARGE SCALE GENOMIC DNA]</scope>
    <source>
        <strain evidence="10 11">JEL517</strain>
    </source>
</reference>
<dbReference type="FunFam" id="1.20.1250.20:FF:000134">
    <property type="entry name" value="MFS sugar transporter protein"/>
    <property type="match status" value="1"/>
</dbReference>
<evidence type="ECO:0000259" key="9">
    <source>
        <dbReference type="PROSITE" id="PS50850"/>
    </source>
</evidence>
<keyword evidence="5 8" id="KW-1133">Transmembrane helix</keyword>
<dbReference type="Gene3D" id="1.20.1250.20">
    <property type="entry name" value="MFS general substrate transporter like domains"/>
    <property type="match status" value="1"/>
</dbReference>
<dbReference type="InterPro" id="IPR005828">
    <property type="entry name" value="MFS_sugar_transport-like"/>
</dbReference>
<keyword evidence="11" id="KW-1185">Reference proteome</keyword>
<keyword evidence="4 8" id="KW-0812">Transmembrane</keyword>
<evidence type="ECO:0000313" key="10">
    <source>
        <dbReference type="EMBL" id="TPX38358.1"/>
    </source>
</evidence>
<protein>
    <recommendedName>
        <fullName evidence="9">Major facilitator superfamily (MFS) profile domain-containing protein</fullName>
    </recommendedName>
</protein>
<feature type="transmembrane region" description="Helical" evidence="8">
    <location>
        <begin position="259"/>
        <end position="280"/>
    </location>
</feature>
<name>A0A507CG62_9FUNG</name>
<dbReference type="SUPFAM" id="SSF103473">
    <property type="entry name" value="MFS general substrate transporter"/>
    <property type="match status" value="1"/>
</dbReference>
<dbReference type="InterPro" id="IPR003663">
    <property type="entry name" value="Sugar/inositol_transpt"/>
</dbReference>
<dbReference type="InterPro" id="IPR005829">
    <property type="entry name" value="Sugar_transporter_CS"/>
</dbReference>
<dbReference type="STRING" id="1806994.A0A507CG62"/>
<feature type="transmembrane region" description="Helical" evidence="8">
    <location>
        <begin position="173"/>
        <end position="192"/>
    </location>
</feature>
<feature type="transmembrane region" description="Helical" evidence="8">
    <location>
        <begin position="138"/>
        <end position="161"/>
    </location>
</feature>